<evidence type="ECO:0000256" key="1">
    <source>
        <dbReference type="SAM" id="MobiDB-lite"/>
    </source>
</evidence>
<feature type="compositionally biased region" description="Gly residues" evidence="1">
    <location>
        <begin position="25"/>
        <end position="42"/>
    </location>
</feature>
<feature type="compositionally biased region" description="Polar residues" evidence="1">
    <location>
        <begin position="67"/>
        <end position="76"/>
    </location>
</feature>
<sequence length="76" mass="7389">MTKKQHANTNLAGTWLENEAFEASAGGGGGTGTGSGSGGMGGTADACDANDTASEGSESDPELELGVSSTMTYGNL</sequence>
<dbReference type="AlphaFoldDB" id="A0A5N6MRW7"/>
<gene>
    <name evidence="2" type="ORF">E3N88_31268</name>
</gene>
<proteinExistence type="predicted"/>
<evidence type="ECO:0000313" key="3">
    <source>
        <dbReference type="Proteomes" id="UP000326396"/>
    </source>
</evidence>
<comment type="caution">
    <text evidence="2">The sequence shown here is derived from an EMBL/GenBank/DDBJ whole genome shotgun (WGS) entry which is preliminary data.</text>
</comment>
<reference evidence="2 3" key="1">
    <citation type="submission" date="2019-05" db="EMBL/GenBank/DDBJ databases">
        <title>Mikania micrantha, genome provides insights into the molecular mechanism of rapid growth.</title>
        <authorList>
            <person name="Liu B."/>
        </authorList>
    </citation>
    <scope>NUCLEOTIDE SEQUENCE [LARGE SCALE GENOMIC DNA]</scope>
    <source>
        <strain evidence="2">NLD-2019</strain>
        <tissue evidence="2">Leaf</tissue>
    </source>
</reference>
<dbReference type="EMBL" id="SZYD01000015">
    <property type="protein sequence ID" value="KAD3642044.1"/>
    <property type="molecule type" value="Genomic_DNA"/>
</dbReference>
<protein>
    <submittedName>
        <fullName evidence="2">Uncharacterized protein</fullName>
    </submittedName>
</protein>
<keyword evidence="3" id="KW-1185">Reference proteome</keyword>
<dbReference type="Proteomes" id="UP000326396">
    <property type="component" value="Linkage Group LG5"/>
</dbReference>
<organism evidence="2 3">
    <name type="scientific">Mikania micrantha</name>
    <name type="common">bitter vine</name>
    <dbReference type="NCBI Taxonomy" id="192012"/>
    <lineage>
        <taxon>Eukaryota</taxon>
        <taxon>Viridiplantae</taxon>
        <taxon>Streptophyta</taxon>
        <taxon>Embryophyta</taxon>
        <taxon>Tracheophyta</taxon>
        <taxon>Spermatophyta</taxon>
        <taxon>Magnoliopsida</taxon>
        <taxon>eudicotyledons</taxon>
        <taxon>Gunneridae</taxon>
        <taxon>Pentapetalae</taxon>
        <taxon>asterids</taxon>
        <taxon>campanulids</taxon>
        <taxon>Asterales</taxon>
        <taxon>Asteraceae</taxon>
        <taxon>Asteroideae</taxon>
        <taxon>Heliantheae alliance</taxon>
        <taxon>Eupatorieae</taxon>
        <taxon>Mikania</taxon>
    </lineage>
</organism>
<accession>A0A5N6MRW7</accession>
<name>A0A5N6MRW7_9ASTR</name>
<evidence type="ECO:0000313" key="2">
    <source>
        <dbReference type="EMBL" id="KAD3642044.1"/>
    </source>
</evidence>
<feature type="region of interest" description="Disordered" evidence="1">
    <location>
        <begin position="1"/>
        <end position="76"/>
    </location>
</feature>